<evidence type="ECO:0000313" key="2">
    <source>
        <dbReference type="Proteomes" id="UP000050509"/>
    </source>
</evidence>
<comment type="caution">
    <text evidence="1">The sequence shown here is derived from an EMBL/GenBank/DDBJ whole genome shotgun (WGS) entry which is preliminary data.</text>
</comment>
<evidence type="ECO:0000313" key="1">
    <source>
        <dbReference type="EMBL" id="KPV48687.1"/>
    </source>
</evidence>
<dbReference type="AlphaFoldDB" id="A0A0P9CRM9"/>
<dbReference type="EMBL" id="LJCR01002467">
    <property type="protein sequence ID" value="KPV48687.1"/>
    <property type="molecule type" value="Genomic_DNA"/>
</dbReference>
<keyword evidence="2" id="KW-1185">Reference proteome</keyword>
<gene>
    <name evidence="1" type="ORF">SE17_36730</name>
</gene>
<reference evidence="1 2" key="1">
    <citation type="submission" date="2015-09" db="EMBL/GenBank/DDBJ databases">
        <title>Draft genome sequence of Kouleothrix aurantiaca JCM 19913.</title>
        <authorList>
            <person name="Hemp J."/>
        </authorList>
    </citation>
    <scope>NUCLEOTIDE SEQUENCE [LARGE SCALE GENOMIC DNA]</scope>
    <source>
        <strain evidence="1 2">COM-B</strain>
    </source>
</reference>
<feature type="non-terminal residue" evidence="1">
    <location>
        <position position="1"/>
    </location>
</feature>
<organism evidence="1 2">
    <name type="scientific">Kouleothrix aurantiaca</name>
    <dbReference type="NCBI Taxonomy" id="186479"/>
    <lineage>
        <taxon>Bacteria</taxon>
        <taxon>Bacillati</taxon>
        <taxon>Chloroflexota</taxon>
        <taxon>Chloroflexia</taxon>
        <taxon>Chloroflexales</taxon>
        <taxon>Roseiflexineae</taxon>
        <taxon>Roseiflexaceae</taxon>
        <taxon>Kouleothrix</taxon>
    </lineage>
</organism>
<sequence length="113" mass="12327">ALAWVVPFIRAVDDDLVEDSVLAASRGELLAMAEYAAFAAHLRLEFDDPDMVGQSEYRAIYDVCESFFDGEPDHVPAILREFIAIAQAMLERIGESPSGGEATGLEHATREGI</sequence>
<dbReference type="Proteomes" id="UP000050509">
    <property type="component" value="Unassembled WGS sequence"/>
</dbReference>
<name>A0A0P9CRM9_9CHLR</name>
<protein>
    <submittedName>
        <fullName evidence="1">Uncharacterized protein</fullName>
    </submittedName>
</protein>
<proteinExistence type="predicted"/>
<accession>A0A0P9CRM9</accession>